<gene>
    <name evidence="2" type="ORF">J1N35_022072</name>
</gene>
<dbReference type="EMBL" id="JAIQCV010000007">
    <property type="protein sequence ID" value="KAH1082311.1"/>
    <property type="molecule type" value="Genomic_DNA"/>
</dbReference>
<reference evidence="2 3" key="1">
    <citation type="journal article" date="2021" name="Plant Biotechnol. J.">
        <title>Multi-omics assisted identification of the key and species-specific regulatory components of drought-tolerant mechanisms in Gossypium stocksii.</title>
        <authorList>
            <person name="Yu D."/>
            <person name="Ke L."/>
            <person name="Zhang D."/>
            <person name="Wu Y."/>
            <person name="Sun Y."/>
            <person name="Mei J."/>
            <person name="Sun J."/>
            <person name="Sun Y."/>
        </authorList>
    </citation>
    <scope>NUCLEOTIDE SEQUENCE [LARGE SCALE GENOMIC DNA]</scope>
    <source>
        <strain evidence="3">cv. E1</strain>
        <tissue evidence="2">Leaf</tissue>
    </source>
</reference>
<evidence type="ECO:0000256" key="1">
    <source>
        <dbReference type="SAM" id="MobiDB-lite"/>
    </source>
</evidence>
<feature type="compositionally biased region" description="Polar residues" evidence="1">
    <location>
        <begin position="81"/>
        <end position="90"/>
    </location>
</feature>
<dbReference type="Proteomes" id="UP000828251">
    <property type="component" value="Unassembled WGS sequence"/>
</dbReference>
<evidence type="ECO:0000313" key="2">
    <source>
        <dbReference type="EMBL" id="KAH1082311.1"/>
    </source>
</evidence>
<keyword evidence="3" id="KW-1185">Reference proteome</keyword>
<sequence length="136" mass="14886">MMESTPIQLGLFLHSSRSPTRIVGGARTTQGTKNSFEESISLSREIKKYMDIRSYMQSVRDGLSSMATDGGNAKTRKKTENYSGTTNIVLNSEDEGSLGEEFCQKRSGDWLGVIVNHGPLEGFSCSLFTNAGAKKH</sequence>
<protein>
    <submittedName>
        <fullName evidence="2">Uncharacterized protein</fullName>
    </submittedName>
</protein>
<accession>A0A9D4A0S6</accession>
<feature type="region of interest" description="Disordered" evidence="1">
    <location>
        <begin position="66"/>
        <end position="90"/>
    </location>
</feature>
<comment type="caution">
    <text evidence="2">The sequence shown here is derived from an EMBL/GenBank/DDBJ whole genome shotgun (WGS) entry which is preliminary data.</text>
</comment>
<evidence type="ECO:0000313" key="3">
    <source>
        <dbReference type="Proteomes" id="UP000828251"/>
    </source>
</evidence>
<dbReference type="AlphaFoldDB" id="A0A9D4A0S6"/>
<name>A0A9D4A0S6_9ROSI</name>
<proteinExistence type="predicted"/>
<organism evidence="2 3">
    <name type="scientific">Gossypium stocksii</name>
    <dbReference type="NCBI Taxonomy" id="47602"/>
    <lineage>
        <taxon>Eukaryota</taxon>
        <taxon>Viridiplantae</taxon>
        <taxon>Streptophyta</taxon>
        <taxon>Embryophyta</taxon>
        <taxon>Tracheophyta</taxon>
        <taxon>Spermatophyta</taxon>
        <taxon>Magnoliopsida</taxon>
        <taxon>eudicotyledons</taxon>
        <taxon>Gunneridae</taxon>
        <taxon>Pentapetalae</taxon>
        <taxon>rosids</taxon>
        <taxon>malvids</taxon>
        <taxon>Malvales</taxon>
        <taxon>Malvaceae</taxon>
        <taxon>Malvoideae</taxon>
        <taxon>Gossypium</taxon>
    </lineage>
</organism>